<evidence type="ECO:0000256" key="2">
    <source>
        <dbReference type="ARBA" id="ARBA00022679"/>
    </source>
</evidence>
<evidence type="ECO:0000256" key="4">
    <source>
        <dbReference type="ARBA" id="ARBA00022777"/>
    </source>
</evidence>
<evidence type="ECO:0000313" key="9">
    <source>
        <dbReference type="Proteomes" id="UP000218209"/>
    </source>
</evidence>
<reference evidence="8 9" key="1">
    <citation type="submission" date="2017-03" db="EMBL/GenBank/DDBJ databases">
        <title>WGS assembly of Porphyra umbilicalis.</title>
        <authorList>
            <person name="Brawley S.H."/>
            <person name="Blouin N.A."/>
            <person name="Ficko-Blean E."/>
            <person name="Wheeler G.L."/>
            <person name="Lohr M."/>
            <person name="Goodson H.V."/>
            <person name="Jenkins J.W."/>
            <person name="Blaby-Haas C.E."/>
            <person name="Helliwell K.E."/>
            <person name="Chan C."/>
            <person name="Marriage T."/>
            <person name="Bhattacharya D."/>
            <person name="Klein A.S."/>
            <person name="Badis Y."/>
            <person name="Brodie J."/>
            <person name="Cao Y."/>
            <person name="Collen J."/>
            <person name="Dittami S.M."/>
            <person name="Gachon C.M."/>
            <person name="Green B.R."/>
            <person name="Karpowicz S."/>
            <person name="Kim J.W."/>
            <person name="Kudahl U."/>
            <person name="Lin S."/>
            <person name="Michel G."/>
            <person name="Mittag M."/>
            <person name="Olson B.J."/>
            <person name="Pangilinan J."/>
            <person name="Peng Y."/>
            <person name="Qiu H."/>
            <person name="Shu S."/>
            <person name="Singer J.T."/>
            <person name="Smith A.G."/>
            <person name="Sprecher B.N."/>
            <person name="Wagner V."/>
            <person name="Wang W."/>
            <person name="Wang Z.-Y."/>
            <person name="Yan J."/>
            <person name="Yarish C."/>
            <person name="Zoeuner-Riek S."/>
            <person name="Zhuang Y."/>
            <person name="Zou Y."/>
            <person name="Lindquist E.A."/>
            <person name="Grimwood J."/>
            <person name="Barry K."/>
            <person name="Rokhsar D.S."/>
            <person name="Schmutz J."/>
            <person name="Stiller J.W."/>
            <person name="Grossman A.R."/>
            <person name="Prochnik S.E."/>
        </authorList>
    </citation>
    <scope>NUCLEOTIDE SEQUENCE [LARGE SCALE GENOMIC DNA]</scope>
    <source>
        <strain evidence="8">4086291</strain>
    </source>
</reference>
<dbReference type="GO" id="GO:0004674">
    <property type="term" value="F:protein serine/threonine kinase activity"/>
    <property type="evidence" value="ECO:0007669"/>
    <property type="project" value="UniProtKB-KW"/>
</dbReference>
<proteinExistence type="predicted"/>
<feature type="compositionally biased region" description="Low complexity" evidence="6">
    <location>
        <begin position="509"/>
        <end position="532"/>
    </location>
</feature>
<dbReference type="InterPro" id="IPR008271">
    <property type="entry name" value="Ser/Thr_kinase_AS"/>
</dbReference>
<dbReference type="PANTHER" id="PTHR24349">
    <property type="entry name" value="SERINE/THREONINE-PROTEIN KINASE"/>
    <property type="match status" value="1"/>
</dbReference>
<feature type="region of interest" description="Disordered" evidence="6">
    <location>
        <begin position="413"/>
        <end position="577"/>
    </location>
</feature>
<dbReference type="SUPFAM" id="SSF56112">
    <property type="entry name" value="Protein kinase-like (PK-like)"/>
    <property type="match status" value="1"/>
</dbReference>
<dbReference type="AlphaFoldDB" id="A0A1X6NL99"/>
<evidence type="ECO:0000313" key="8">
    <source>
        <dbReference type="EMBL" id="OSX69246.1"/>
    </source>
</evidence>
<protein>
    <recommendedName>
        <fullName evidence="7">Protein kinase domain-containing protein</fullName>
    </recommendedName>
</protein>
<keyword evidence="9" id="KW-1185">Reference proteome</keyword>
<dbReference type="InterPro" id="IPR000719">
    <property type="entry name" value="Prot_kinase_dom"/>
</dbReference>
<feature type="compositionally biased region" description="Low complexity" evidence="6">
    <location>
        <begin position="427"/>
        <end position="436"/>
    </location>
</feature>
<keyword evidence="4" id="KW-0418">Kinase</keyword>
<dbReference type="GO" id="GO:0005524">
    <property type="term" value="F:ATP binding"/>
    <property type="evidence" value="ECO:0007669"/>
    <property type="project" value="UniProtKB-KW"/>
</dbReference>
<keyword evidence="2" id="KW-0808">Transferase</keyword>
<dbReference type="PROSITE" id="PS50011">
    <property type="entry name" value="PROTEIN_KINASE_DOM"/>
    <property type="match status" value="1"/>
</dbReference>
<feature type="region of interest" description="Disordered" evidence="6">
    <location>
        <begin position="763"/>
        <end position="791"/>
    </location>
</feature>
<sequence>MLLSADTLALLKNELETMRLVSQHPGVPTLHRSYNDVDQTMFVMDFVRGGPLLDQIVQRTTFTENDARATFHSALRTMNFMAKIGVVHRDLKPENLLVDEHSAKWPIKISDFGFSAKIQTDELLYEAFGTPYYTAPEVIWRRGYSCACDVWSLGVVLYIVLFGYPPFAQTENQALFRAIGRGRFSFPAHTRVSVDARDAVSRMLVVNPSERITAAELLRHRWFTQRPAASSPLPTDQLRTFNARRKMKGSFLGVTTTFHLWSLIGRPLYAARALASTVAEEGSDAEPKPEVEPVHVVPRVQATPSGTLVLPRGELPSGLTPSSVAEDGVAPTSTTTYESALAALSESVAEEGSPTRPGGPPRAHGGCAPAVGVDGATSTALVAPNSAVAVATPGVHHLDELLRADGGGGAHHVDELLRADGGGGAHAGAPAADAPAVEPTIPEDAAAGWESPRGAADSDSWSTGSSSAMDDDIGNTVRGEAGAPEPPPQPPVPPRKQAHFAPDLDDADGGSSSDTPDGGDSTSDTADGGHSSDAADESDVEYAEEDGSQLLSRRRSLLLGEVPAGSPVSHTPPSAELDRELRTLLTQAEADGVDDATCNPFFASDAEGVGDDADAVASAPLRRHRPVPLDGLNLGDVDSHAGGSVSLPATPFRPLGTSPPLRLAPPPSVDGGAGNVADGAPALATPPPPPPGGGGGDAWSPADGSGGDAWSPADGSGGDAWSPADGGPPGGGPSSSADDGPGRSRSDVLHVVRSEVQAVAVASLPQPTAIPPLPPPRRRRGLAPLNLSGIS</sequence>
<dbReference type="SMART" id="SM00220">
    <property type="entry name" value="S_TKc"/>
    <property type="match status" value="1"/>
</dbReference>
<feature type="compositionally biased region" description="Acidic residues" evidence="6">
    <location>
        <begin position="534"/>
        <end position="547"/>
    </location>
</feature>
<organism evidence="8 9">
    <name type="scientific">Porphyra umbilicalis</name>
    <name type="common">Purple laver</name>
    <name type="synonym">Red alga</name>
    <dbReference type="NCBI Taxonomy" id="2786"/>
    <lineage>
        <taxon>Eukaryota</taxon>
        <taxon>Rhodophyta</taxon>
        <taxon>Bangiophyceae</taxon>
        <taxon>Bangiales</taxon>
        <taxon>Bangiaceae</taxon>
        <taxon>Porphyra</taxon>
    </lineage>
</organism>
<keyword evidence="1" id="KW-0723">Serine/threonine-protein kinase</keyword>
<dbReference type="EMBL" id="KV919667">
    <property type="protein sequence ID" value="OSX69246.1"/>
    <property type="molecule type" value="Genomic_DNA"/>
</dbReference>
<dbReference type="PROSITE" id="PS00108">
    <property type="entry name" value="PROTEIN_KINASE_ST"/>
    <property type="match status" value="1"/>
</dbReference>
<dbReference type="InterPro" id="IPR050205">
    <property type="entry name" value="CDPK_Ser/Thr_kinases"/>
</dbReference>
<keyword evidence="3" id="KW-0547">Nucleotide-binding</keyword>
<gene>
    <name evidence="8" type="ORF">BU14_1698s0002</name>
</gene>
<accession>A0A1X6NL99</accession>
<feature type="compositionally biased region" description="Low complexity" evidence="6">
    <location>
        <begin position="455"/>
        <end position="468"/>
    </location>
</feature>
<dbReference type="FunFam" id="1.10.510.10:FF:000571">
    <property type="entry name" value="Maternal embryonic leucine zipper kinase"/>
    <property type="match status" value="1"/>
</dbReference>
<dbReference type="Pfam" id="PF00069">
    <property type="entry name" value="Pkinase"/>
    <property type="match status" value="1"/>
</dbReference>
<evidence type="ECO:0000256" key="5">
    <source>
        <dbReference type="ARBA" id="ARBA00022840"/>
    </source>
</evidence>
<dbReference type="Proteomes" id="UP000218209">
    <property type="component" value="Unassembled WGS sequence"/>
</dbReference>
<feature type="compositionally biased region" description="Pro residues" evidence="6">
    <location>
        <begin position="484"/>
        <end position="494"/>
    </location>
</feature>
<dbReference type="OrthoDB" id="40902at2759"/>
<feature type="region of interest" description="Disordered" evidence="6">
    <location>
        <begin position="591"/>
        <end position="748"/>
    </location>
</feature>
<evidence type="ECO:0000256" key="1">
    <source>
        <dbReference type="ARBA" id="ARBA00022527"/>
    </source>
</evidence>
<evidence type="ECO:0000256" key="6">
    <source>
        <dbReference type="SAM" id="MobiDB-lite"/>
    </source>
</evidence>
<feature type="domain" description="Protein kinase" evidence="7">
    <location>
        <begin position="1"/>
        <end position="223"/>
    </location>
</feature>
<name>A0A1X6NL99_PORUM</name>
<evidence type="ECO:0000259" key="7">
    <source>
        <dbReference type="PROSITE" id="PS50011"/>
    </source>
</evidence>
<dbReference type="InterPro" id="IPR011009">
    <property type="entry name" value="Kinase-like_dom_sf"/>
</dbReference>
<keyword evidence="5" id="KW-0067">ATP-binding</keyword>
<feature type="region of interest" description="Disordered" evidence="6">
    <location>
        <begin position="307"/>
        <end position="330"/>
    </location>
</feature>
<dbReference type="Gene3D" id="1.10.510.10">
    <property type="entry name" value="Transferase(Phosphotransferase) domain 1"/>
    <property type="match status" value="1"/>
</dbReference>
<evidence type="ECO:0000256" key="3">
    <source>
        <dbReference type="ARBA" id="ARBA00022741"/>
    </source>
</evidence>